<dbReference type="KEGG" id="chk:D4L85_03505"/>
<dbReference type="InterPro" id="IPR052567">
    <property type="entry name" value="OP_Dioxygenase"/>
</dbReference>
<dbReference type="OrthoDB" id="823268at2"/>
<evidence type="ECO:0000313" key="2">
    <source>
        <dbReference type="EMBL" id="AYB29703.1"/>
    </source>
</evidence>
<sequence>METTLDPVVEEVLDLYRTYGTVCHRDALSPLEHMLQTAQCAIAAGACNEMVLAAFFHDIGRLCVMPCDLHGHGRKGHEKIGADFLRHCGFPERLARLVEGHVQANRYLSFSCCEYYNTLNEANRKALECQGGPMSRGEARAFEQDPFFQQYVLLCRWDAQATNLNMPLIDWEEIRMRMETALLDHALGRL</sequence>
<dbReference type="InterPro" id="IPR006675">
    <property type="entry name" value="HDIG_dom"/>
</dbReference>
<dbReference type="PANTHER" id="PTHR40202">
    <property type="match status" value="1"/>
</dbReference>
<organism evidence="2 3">
    <name type="scientific">Chryseolinea soli</name>
    <dbReference type="NCBI Taxonomy" id="2321403"/>
    <lineage>
        <taxon>Bacteria</taxon>
        <taxon>Pseudomonadati</taxon>
        <taxon>Bacteroidota</taxon>
        <taxon>Cytophagia</taxon>
        <taxon>Cytophagales</taxon>
        <taxon>Fulvivirgaceae</taxon>
        <taxon>Chryseolinea</taxon>
    </lineage>
</organism>
<keyword evidence="3" id="KW-1185">Reference proteome</keyword>
<reference evidence="3" key="1">
    <citation type="submission" date="2018-09" db="EMBL/GenBank/DDBJ databases">
        <title>Chryseolinea sp. KIS68-18 isolated from soil.</title>
        <authorList>
            <person name="Weon H.-Y."/>
            <person name="Kwon S.-W."/>
            <person name="Lee S.A."/>
        </authorList>
    </citation>
    <scope>NUCLEOTIDE SEQUENCE [LARGE SCALE GENOMIC DNA]</scope>
    <source>
        <strain evidence="3">KIS68-18</strain>
    </source>
</reference>
<dbReference type="SUPFAM" id="SSF109604">
    <property type="entry name" value="HD-domain/PDEase-like"/>
    <property type="match status" value="1"/>
</dbReference>
<gene>
    <name evidence="2" type="ORF">D4L85_03505</name>
</gene>
<dbReference type="AlphaFoldDB" id="A0A385SDH1"/>
<dbReference type="Pfam" id="PF01966">
    <property type="entry name" value="HD"/>
    <property type="match status" value="1"/>
</dbReference>
<dbReference type="EMBL" id="CP032382">
    <property type="protein sequence ID" value="AYB29703.1"/>
    <property type="molecule type" value="Genomic_DNA"/>
</dbReference>
<evidence type="ECO:0000313" key="3">
    <source>
        <dbReference type="Proteomes" id="UP000266183"/>
    </source>
</evidence>
<dbReference type="Gene3D" id="1.10.3210.10">
    <property type="entry name" value="Hypothetical protein af1432"/>
    <property type="match status" value="1"/>
</dbReference>
<protein>
    <submittedName>
        <fullName evidence="2">HDIG domain-containing protein</fullName>
    </submittedName>
</protein>
<evidence type="ECO:0000259" key="1">
    <source>
        <dbReference type="Pfam" id="PF01966"/>
    </source>
</evidence>
<dbReference type="RefSeq" id="WP_119753017.1">
    <property type="nucleotide sequence ID" value="NZ_CP032382.1"/>
</dbReference>
<accession>A0A385SDH1</accession>
<dbReference type="Proteomes" id="UP000266183">
    <property type="component" value="Chromosome"/>
</dbReference>
<proteinExistence type="predicted"/>
<dbReference type="PANTHER" id="PTHR40202:SF1">
    <property type="entry name" value="HD DOMAIN-CONTAINING PROTEIN"/>
    <property type="match status" value="1"/>
</dbReference>
<name>A0A385SDH1_9BACT</name>
<feature type="domain" description="HD" evidence="1">
    <location>
        <begin position="31"/>
        <end position="101"/>
    </location>
</feature>
<dbReference type="NCBIfam" id="TIGR00277">
    <property type="entry name" value="HDIG"/>
    <property type="match status" value="1"/>
</dbReference>
<dbReference type="InterPro" id="IPR006674">
    <property type="entry name" value="HD_domain"/>
</dbReference>